<proteinExistence type="inferred from homology"/>
<dbReference type="InterPro" id="IPR000531">
    <property type="entry name" value="Beta-barrel_TonB"/>
</dbReference>
<evidence type="ECO:0000256" key="2">
    <source>
        <dbReference type="ARBA" id="ARBA00022448"/>
    </source>
</evidence>
<evidence type="ECO:0000259" key="15">
    <source>
        <dbReference type="Pfam" id="PF07715"/>
    </source>
</evidence>
<evidence type="ECO:0000259" key="14">
    <source>
        <dbReference type="Pfam" id="PF00593"/>
    </source>
</evidence>
<keyword evidence="6" id="KW-0408">Iron</keyword>
<protein>
    <submittedName>
        <fullName evidence="16">TonB-dependent receptor</fullName>
    </submittedName>
</protein>
<comment type="similarity">
    <text evidence="11 12">Belongs to the TonB-dependent receptor family.</text>
</comment>
<dbReference type="InterPro" id="IPR036942">
    <property type="entry name" value="Beta-barrel_TonB_sf"/>
</dbReference>
<dbReference type="AlphaFoldDB" id="A0A328A9P8"/>
<gene>
    <name evidence="16" type="ORF">DJ018_15970</name>
</gene>
<evidence type="ECO:0000313" key="17">
    <source>
        <dbReference type="Proteomes" id="UP000249725"/>
    </source>
</evidence>
<evidence type="ECO:0000313" key="16">
    <source>
        <dbReference type="EMBL" id="RAK51433.1"/>
    </source>
</evidence>
<name>A0A328A9P8_9CAUL</name>
<keyword evidence="8 12" id="KW-0798">TonB box</keyword>
<dbReference type="RefSeq" id="WP_111515968.1">
    <property type="nucleotide sequence ID" value="NZ_QFYR01000004.1"/>
</dbReference>
<dbReference type="PROSITE" id="PS52016">
    <property type="entry name" value="TONB_DEPENDENT_REC_3"/>
    <property type="match status" value="1"/>
</dbReference>
<evidence type="ECO:0000256" key="11">
    <source>
        <dbReference type="PROSITE-ProRule" id="PRU01360"/>
    </source>
</evidence>
<dbReference type="PANTHER" id="PTHR32552:SF81">
    <property type="entry name" value="TONB-DEPENDENT OUTER MEMBRANE RECEPTOR"/>
    <property type="match status" value="1"/>
</dbReference>
<dbReference type="CDD" id="cd01347">
    <property type="entry name" value="ligand_gated_channel"/>
    <property type="match status" value="1"/>
</dbReference>
<dbReference type="EMBL" id="QFYR01000004">
    <property type="protein sequence ID" value="RAK51433.1"/>
    <property type="molecule type" value="Genomic_DNA"/>
</dbReference>
<feature type="domain" description="TonB-dependent receptor-like beta-barrel" evidence="14">
    <location>
        <begin position="281"/>
        <end position="742"/>
    </location>
</feature>
<feature type="domain" description="TonB-dependent receptor plug" evidence="15">
    <location>
        <begin position="47"/>
        <end position="155"/>
    </location>
</feature>
<evidence type="ECO:0000256" key="5">
    <source>
        <dbReference type="ARBA" id="ARBA00022692"/>
    </source>
</evidence>
<evidence type="ECO:0000256" key="10">
    <source>
        <dbReference type="ARBA" id="ARBA00023237"/>
    </source>
</evidence>
<keyword evidence="7" id="KW-0406">Ion transport</keyword>
<evidence type="ECO:0000256" key="12">
    <source>
        <dbReference type="RuleBase" id="RU003357"/>
    </source>
</evidence>
<evidence type="ECO:0000256" key="1">
    <source>
        <dbReference type="ARBA" id="ARBA00004571"/>
    </source>
</evidence>
<keyword evidence="10 11" id="KW-0998">Cell outer membrane</keyword>
<dbReference type="Pfam" id="PF00593">
    <property type="entry name" value="TonB_dep_Rec_b-barrel"/>
    <property type="match status" value="1"/>
</dbReference>
<keyword evidence="9 11" id="KW-0472">Membrane</keyword>
<feature type="signal peptide" evidence="13">
    <location>
        <begin position="1"/>
        <end position="21"/>
    </location>
</feature>
<dbReference type="GO" id="GO:0006826">
    <property type="term" value="P:iron ion transport"/>
    <property type="evidence" value="ECO:0007669"/>
    <property type="project" value="UniProtKB-KW"/>
</dbReference>
<keyword evidence="4" id="KW-0410">Iron transport</keyword>
<organism evidence="16 17">
    <name type="scientific">Phenylobacterium deserti</name>
    <dbReference type="NCBI Taxonomy" id="1914756"/>
    <lineage>
        <taxon>Bacteria</taxon>
        <taxon>Pseudomonadati</taxon>
        <taxon>Pseudomonadota</taxon>
        <taxon>Alphaproteobacteria</taxon>
        <taxon>Caulobacterales</taxon>
        <taxon>Caulobacteraceae</taxon>
        <taxon>Phenylobacterium</taxon>
    </lineage>
</organism>
<comment type="subcellular location">
    <subcellularLocation>
        <location evidence="1 11">Cell outer membrane</location>
        <topology evidence="1 11">Multi-pass membrane protein</topology>
    </subcellularLocation>
</comment>
<evidence type="ECO:0000256" key="6">
    <source>
        <dbReference type="ARBA" id="ARBA00023004"/>
    </source>
</evidence>
<dbReference type="PANTHER" id="PTHR32552">
    <property type="entry name" value="FERRICHROME IRON RECEPTOR-RELATED"/>
    <property type="match status" value="1"/>
</dbReference>
<dbReference type="InterPro" id="IPR039426">
    <property type="entry name" value="TonB-dep_rcpt-like"/>
</dbReference>
<keyword evidence="16" id="KW-0675">Receptor</keyword>
<keyword evidence="5 11" id="KW-0812">Transmembrane</keyword>
<dbReference type="Gene3D" id="2.40.170.20">
    <property type="entry name" value="TonB-dependent receptor, beta-barrel domain"/>
    <property type="match status" value="1"/>
</dbReference>
<feature type="chain" id="PRO_5016326414" evidence="13">
    <location>
        <begin position="22"/>
        <end position="786"/>
    </location>
</feature>
<reference evidence="17" key="1">
    <citation type="submission" date="2018-05" db="EMBL/GenBank/DDBJ databases">
        <authorList>
            <person name="Li X."/>
        </authorList>
    </citation>
    <scope>NUCLEOTIDE SEQUENCE [LARGE SCALE GENOMIC DNA]</scope>
    <source>
        <strain evidence="17">YIM 73061</strain>
    </source>
</reference>
<keyword evidence="3 11" id="KW-1134">Transmembrane beta strand</keyword>
<dbReference type="GO" id="GO:0009279">
    <property type="term" value="C:cell outer membrane"/>
    <property type="evidence" value="ECO:0007669"/>
    <property type="project" value="UniProtKB-SubCell"/>
</dbReference>
<evidence type="ECO:0000256" key="9">
    <source>
        <dbReference type="ARBA" id="ARBA00023136"/>
    </source>
</evidence>
<keyword evidence="13" id="KW-0732">Signal</keyword>
<evidence type="ECO:0000256" key="8">
    <source>
        <dbReference type="ARBA" id="ARBA00023077"/>
    </source>
</evidence>
<evidence type="ECO:0000256" key="13">
    <source>
        <dbReference type="SAM" id="SignalP"/>
    </source>
</evidence>
<dbReference type="InterPro" id="IPR012910">
    <property type="entry name" value="Plug_dom"/>
</dbReference>
<dbReference type="Proteomes" id="UP000249725">
    <property type="component" value="Unassembled WGS sequence"/>
</dbReference>
<keyword evidence="2 11" id="KW-0813">Transport</keyword>
<sequence length="786" mass="83875">MVSPLARVLLISTLLSPLALAGPVLAQDGATSVGEVVVTAQKRAERLQDVPLAVTALSGETLTERQVNDTNALATVVPSLTFTQNNNVSNSTFRIRGVGTSLFNQGSESSVSTVIDGVVLARQAQGFVDLAGLERVEVLRGPQGTLFGKNATAGVINVVTSRPSETLRARVDATLAEQDEYRVKGVVSGPLAPGLKGLLSGFYNDVGGHITNVATGKDKNGFESWGVRGKLEWDPTETLNLLLTSDYRETDADCCQPQYLQVTTPLLAQLLAPVVASKRNRQVNIDVPSFNNTEQWLTSLQADLQLGDFTVTSITAYQRFDFDNNVDVDGLNTPRPIFVPFSNGRGILNGGPAGVRQWSQELRLTSPAGERLTYVAGLYYLNLDVTRGFRRRLGNCVAGGANGPAVFGQPCNVPTYTSTFHSAESETDQIALFGQGEFALTDRLQLLAGARLQREKVSYSANRPGLALVAGDVPQLAASRGSGSTEDDDLSGKVGLKYEISDTAQSYVTWTRGYKGAAYDIEVTANFANQTPVAPETVEAWEAGLKLELFDRRLSLNTAAFYADYANLQVQAARVDAVSGITSFAPTNAGSSVSKGVEVEWFGQVAQGLTVSGGVTYLDTSVDVDGLTCPTPLQNSATVSTGSPLNACYRTTPTGSALLNVRGGRLPNAPEWRGSLTVRYERDLTADLNGFVQVTASGQSGVNFTLEQDADLRQPAYGTADASIGVRRADGRWGASLFVRNLTNEHFLSGMGRAGQLTNPANPYNITGFIPKDADRYFGVTLTAAY</sequence>
<accession>A0A328A9P8</accession>
<evidence type="ECO:0000256" key="3">
    <source>
        <dbReference type="ARBA" id="ARBA00022452"/>
    </source>
</evidence>
<evidence type="ECO:0000256" key="4">
    <source>
        <dbReference type="ARBA" id="ARBA00022496"/>
    </source>
</evidence>
<dbReference type="OrthoDB" id="9760333at2"/>
<keyword evidence="17" id="KW-1185">Reference proteome</keyword>
<comment type="caution">
    <text evidence="16">The sequence shown here is derived from an EMBL/GenBank/DDBJ whole genome shotgun (WGS) entry which is preliminary data.</text>
</comment>
<dbReference type="SUPFAM" id="SSF56935">
    <property type="entry name" value="Porins"/>
    <property type="match status" value="1"/>
</dbReference>
<evidence type="ECO:0000256" key="7">
    <source>
        <dbReference type="ARBA" id="ARBA00023065"/>
    </source>
</evidence>
<dbReference type="Pfam" id="PF07715">
    <property type="entry name" value="Plug"/>
    <property type="match status" value="1"/>
</dbReference>